<keyword evidence="4" id="KW-1185">Reference proteome</keyword>
<dbReference type="AlphaFoldDB" id="A0A511W755"/>
<comment type="caution">
    <text evidence="3">The sequence shown here is derived from an EMBL/GenBank/DDBJ whole genome shotgun (WGS) entry which is preliminary data.</text>
</comment>
<dbReference type="InterPro" id="IPR008991">
    <property type="entry name" value="Translation_prot_SH3-like_sf"/>
</dbReference>
<dbReference type="SUPFAM" id="SSF50104">
    <property type="entry name" value="Translation proteins SH3-like domain"/>
    <property type="match status" value="1"/>
</dbReference>
<accession>A0A511W755</accession>
<dbReference type="InterPro" id="IPR014722">
    <property type="entry name" value="Rib_uL2_dom2"/>
</dbReference>
<dbReference type="EMBL" id="BJYA01000020">
    <property type="protein sequence ID" value="GEN46929.1"/>
    <property type="molecule type" value="Genomic_DNA"/>
</dbReference>
<evidence type="ECO:0000313" key="4">
    <source>
        <dbReference type="Proteomes" id="UP000321440"/>
    </source>
</evidence>
<evidence type="ECO:0008006" key="5">
    <source>
        <dbReference type="Google" id="ProtNLM"/>
    </source>
</evidence>
<reference evidence="3 4" key="1">
    <citation type="submission" date="2019-07" db="EMBL/GenBank/DDBJ databases">
        <title>Whole genome shotgun sequence of Alkalibacillus haloalkaliphilus NBRC 103110.</title>
        <authorList>
            <person name="Hosoyama A."/>
            <person name="Uohara A."/>
            <person name="Ohji S."/>
            <person name="Ichikawa N."/>
        </authorList>
    </citation>
    <scope>NUCLEOTIDE SEQUENCE [LARGE SCALE GENOMIC DNA]</scope>
    <source>
        <strain evidence="3 4">NBRC 103110</strain>
    </source>
</reference>
<dbReference type="InterPro" id="IPR041985">
    <property type="entry name" value="Ribosomal_eL14_KOW"/>
</dbReference>
<gene>
    <name evidence="3" type="ORF">AHA02nite_27050</name>
</gene>
<evidence type="ECO:0000256" key="2">
    <source>
        <dbReference type="ARBA" id="ARBA00023274"/>
    </source>
</evidence>
<dbReference type="GO" id="GO:0005840">
    <property type="term" value="C:ribosome"/>
    <property type="evidence" value="ECO:0007669"/>
    <property type="project" value="UniProtKB-KW"/>
</dbReference>
<name>A0A511W755_9BACI</name>
<proteinExistence type="predicted"/>
<dbReference type="OrthoDB" id="5244at2"/>
<sequence>MNEGDSGCPKLGQLVRIKRGRESEQYAIIIDFDDRKFVKLADGEKRKFDRPKRKNLHHVELIDYVSPEVARSLEETGRVTNGKLRFAISKFVNESMTGWKKGDSLDGERRCN</sequence>
<organism evidence="3 4">
    <name type="scientific">Alkalibacillus haloalkaliphilus</name>
    <dbReference type="NCBI Taxonomy" id="94136"/>
    <lineage>
        <taxon>Bacteria</taxon>
        <taxon>Bacillati</taxon>
        <taxon>Bacillota</taxon>
        <taxon>Bacilli</taxon>
        <taxon>Bacillales</taxon>
        <taxon>Bacillaceae</taxon>
        <taxon>Alkalibacillus</taxon>
    </lineage>
</organism>
<dbReference type="Gene3D" id="2.30.30.30">
    <property type="match status" value="1"/>
</dbReference>
<protein>
    <recommendedName>
        <fullName evidence="5">KOW domain-containing protein</fullName>
    </recommendedName>
</protein>
<keyword evidence="2" id="KW-0687">Ribonucleoprotein</keyword>
<dbReference type="CDD" id="cd06088">
    <property type="entry name" value="KOW_RPL14"/>
    <property type="match status" value="1"/>
</dbReference>
<keyword evidence="1" id="KW-0689">Ribosomal protein</keyword>
<evidence type="ECO:0000256" key="1">
    <source>
        <dbReference type="ARBA" id="ARBA00022980"/>
    </source>
</evidence>
<evidence type="ECO:0000313" key="3">
    <source>
        <dbReference type="EMBL" id="GEN46929.1"/>
    </source>
</evidence>
<dbReference type="Proteomes" id="UP000321440">
    <property type="component" value="Unassembled WGS sequence"/>
</dbReference>
<dbReference type="GO" id="GO:1990904">
    <property type="term" value="C:ribonucleoprotein complex"/>
    <property type="evidence" value="ECO:0007669"/>
    <property type="project" value="UniProtKB-KW"/>
</dbReference>
<dbReference type="RefSeq" id="WP_146818169.1">
    <property type="nucleotide sequence ID" value="NZ_BJYA01000020.1"/>
</dbReference>